<feature type="compositionally biased region" description="Acidic residues" evidence="1">
    <location>
        <begin position="137"/>
        <end position="146"/>
    </location>
</feature>
<protein>
    <submittedName>
        <fullName evidence="2">Uncharacterized protein</fullName>
    </submittedName>
</protein>
<sequence>MLKKTSHFNRTLVRLHSTLYRVGRDLQEQRMTERDLGSTLREFLQELSLDRAHLQPPNVLRCLDVIATALRALLAAAAHGRIAGPLDYTELNHCVQYILKRIKSLDQEQVNYPRDADPFEAFPLDDEQPAAVNGIDQEAEDESDYDDTEDDMAYYDISLQPEEEIDPDAPPWVSDSDASDDIMGYVLIRGLENLQYIRKSPNKEASEEFSWIWVGNMERLRQAHSISRTLGLVHRALDRLGSYIQDNRMDRALDLLNAVPSVNPAVRDSEPPRSIDFPDLCVRLQFIMERMDSLDNQHVRYNKDVERPEVLPPLPFPSP</sequence>
<keyword evidence="3" id="KW-1185">Reference proteome</keyword>
<reference evidence="2" key="1">
    <citation type="submission" date="2024-10" db="EMBL/GenBank/DDBJ databases">
        <authorList>
            <person name="Ryan C."/>
        </authorList>
    </citation>
    <scope>NUCLEOTIDE SEQUENCE [LARGE SCALE GENOMIC DNA]</scope>
</reference>
<proteinExistence type="predicted"/>
<name>A0ABC9DTV2_9POAL</name>
<feature type="region of interest" description="Disordered" evidence="1">
    <location>
        <begin position="115"/>
        <end position="146"/>
    </location>
</feature>
<evidence type="ECO:0000256" key="1">
    <source>
        <dbReference type="SAM" id="MobiDB-lite"/>
    </source>
</evidence>
<evidence type="ECO:0000313" key="2">
    <source>
        <dbReference type="EMBL" id="CAL5044967.1"/>
    </source>
</evidence>
<dbReference type="Proteomes" id="UP001497457">
    <property type="component" value="Chromosome 34rd"/>
</dbReference>
<accession>A0ABC9DTV2</accession>
<dbReference type="EMBL" id="OZ075144">
    <property type="protein sequence ID" value="CAL5044967.1"/>
    <property type="molecule type" value="Genomic_DNA"/>
</dbReference>
<dbReference type="AlphaFoldDB" id="A0ABC9DTV2"/>
<evidence type="ECO:0000313" key="3">
    <source>
        <dbReference type="Proteomes" id="UP001497457"/>
    </source>
</evidence>
<organism evidence="2 3">
    <name type="scientific">Urochloa decumbens</name>
    <dbReference type="NCBI Taxonomy" id="240449"/>
    <lineage>
        <taxon>Eukaryota</taxon>
        <taxon>Viridiplantae</taxon>
        <taxon>Streptophyta</taxon>
        <taxon>Embryophyta</taxon>
        <taxon>Tracheophyta</taxon>
        <taxon>Spermatophyta</taxon>
        <taxon>Magnoliopsida</taxon>
        <taxon>Liliopsida</taxon>
        <taxon>Poales</taxon>
        <taxon>Poaceae</taxon>
        <taxon>PACMAD clade</taxon>
        <taxon>Panicoideae</taxon>
        <taxon>Panicodae</taxon>
        <taxon>Paniceae</taxon>
        <taxon>Melinidinae</taxon>
        <taxon>Urochloa</taxon>
    </lineage>
</organism>
<gene>
    <name evidence="2" type="ORF">URODEC1_LOCUS88573</name>
</gene>